<dbReference type="AlphaFoldDB" id="A0A7W8E7N0"/>
<dbReference type="EMBL" id="JACHIO010000001">
    <property type="protein sequence ID" value="MBB5061846.1"/>
    <property type="molecule type" value="Genomic_DNA"/>
</dbReference>
<gene>
    <name evidence="2" type="ORF">HDF15_000171</name>
</gene>
<dbReference type="InterPro" id="IPR050712">
    <property type="entry name" value="NAD(P)H-dep_reductase"/>
</dbReference>
<accession>A0A7W8E7N0</accession>
<evidence type="ECO:0000313" key="2">
    <source>
        <dbReference type="EMBL" id="MBB5061846.1"/>
    </source>
</evidence>
<name>A0A7W8E7N0_9BACT</name>
<dbReference type="GO" id="GO:0016491">
    <property type="term" value="F:oxidoreductase activity"/>
    <property type="evidence" value="ECO:0007669"/>
    <property type="project" value="InterPro"/>
</dbReference>
<dbReference type="RefSeq" id="WP_184252384.1">
    <property type="nucleotide sequence ID" value="NZ_JACHIO010000001.1"/>
</dbReference>
<evidence type="ECO:0000259" key="1">
    <source>
        <dbReference type="Pfam" id="PF03358"/>
    </source>
</evidence>
<reference evidence="2 3" key="1">
    <citation type="submission" date="2020-08" db="EMBL/GenBank/DDBJ databases">
        <title>Genomic Encyclopedia of Type Strains, Phase IV (KMG-V): Genome sequencing to study the core and pangenomes of soil and plant-associated prokaryotes.</title>
        <authorList>
            <person name="Whitman W."/>
        </authorList>
    </citation>
    <scope>NUCLEOTIDE SEQUENCE [LARGE SCALE GENOMIC DNA]</scope>
    <source>
        <strain evidence="2 3">X5P3</strain>
    </source>
</reference>
<dbReference type="Gene3D" id="3.40.50.360">
    <property type="match status" value="1"/>
</dbReference>
<dbReference type="Pfam" id="PF03358">
    <property type="entry name" value="FMN_red"/>
    <property type="match status" value="1"/>
</dbReference>
<comment type="caution">
    <text evidence="2">The sequence shown here is derived from an EMBL/GenBank/DDBJ whole genome shotgun (WGS) entry which is preliminary data.</text>
</comment>
<dbReference type="Proteomes" id="UP000584867">
    <property type="component" value="Unassembled WGS sequence"/>
</dbReference>
<dbReference type="PANTHER" id="PTHR30543:SF21">
    <property type="entry name" value="NAD(P)H-DEPENDENT FMN REDUCTASE LOT6"/>
    <property type="match status" value="1"/>
</dbReference>
<feature type="domain" description="NADPH-dependent FMN reductase-like" evidence="1">
    <location>
        <begin position="9"/>
        <end position="154"/>
    </location>
</feature>
<dbReference type="SUPFAM" id="SSF52218">
    <property type="entry name" value="Flavoproteins"/>
    <property type="match status" value="1"/>
</dbReference>
<dbReference type="InterPro" id="IPR029039">
    <property type="entry name" value="Flavoprotein-like_sf"/>
</dbReference>
<dbReference type="PANTHER" id="PTHR30543">
    <property type="entry name" value="CHROMATE REDUCTASE"/>
    <property type="match status" value="1"/>
</dbReference>
<dbReference type="GO" id="GO:0005829">
    <property type="term" value="C:cytosol"/>
    <property type="evidence" value="ECO:0007669"/>
    <property type="project" value="TreeGrafter"/>
</dbReference>
<protein>
    <submittedName>
        <fullName evidence="2">Chromate reductase</fullName>
    </submittedName>
</protein>
<evidence type="ECO:0000313" key="3">
    <source>
        <dbReference type="Proteomes" id="UP000584867"/>
    </source>
</evidence>
<dbReference type="GO" id="GO:0010181">
    <property type="term" value="F:FMN binding"/>
    <property type="evidence" value="ECO:0007669"/>
    <property type="project" value="TreeGrafter"/>
</dbReference>
<proteinExistence type="predicted"/>
<sequence length="191" mass="20926">MDRTGETVRVVGLSGSLRRASFSTSLLKILAEKAAPAIDIQVVTLEDIPLYNEDLDRSPETPSVASFRKIIAASDGVLIATPEYNHGMPGVLKNALDWASRPVFESCFKDKPVSIISSSKAFTGGVRAQYQLRETLISMHAHLVMGPEVVVGGVHTKLAEDVYQDDQGLTFMLRSLDRLREEILGRRLVCA</sequence>
<organism evidence="2 3">
    <name type="scientific">Granulicella mallensis</name>
    <dbReference type="NCBI Taxonomy" id="940614"/>
    <lineage>
        <taxon>Bacteria</taxon>
        <taxon>Pseudomonadati</taxon>
        <taxon>Acidobacteriota</taxon>
        <taxon>Terriglobia</taxon>
        <taxon>Terriglobales</taxon>
        <taxon>Acidobacteriaceae</taxon>
        <taxon>Granulicella</taxon>
    </lineage>
</organism>
<dbReference type="InterPro" id="IPR005025">
    <property type="entry name" value="FMN_Rdtase-like_dom"/>
</dbReference>